<accession>A0A6G0Y3T0</accession>
<dbReference type="AlphaFoldDB" id="A0A6G0Y3T0"/>
<keyword evidence="1" id="KW-0472">Membrane</keyword>
<reference evidence="2 3" key="1">
    <citation type="submission" date="2019-08" db="EMBL/GenBank/DDBJ databases">
        <title>Whole genome of Aphis craccivora.</title>
        <authorList>
            <person name="Voronova N.V."/>
            <person name="Shulinski R.S."/>
            <person name="Bandarenka Y.V."/>
            <person name="Zhorov D.G."/>
            <person name="Warner D."/>
        </authorList>
    </citation>
    <scope>NUCLEOTIDE SEQUENCE [LARGE SCALE GENOMIC DNA]</scope>
    <source>
        <strain evidence="2">180601</strain>
        <tissue evidence="2">Whole Body</tissue>
    </source>
</reference>
<organism evidence="2 3">
    <name type="scientific">Aphis craccivora</name>
    <name type="common">Cowpea aphid</name>
    <dbReference type="NCBI Taxonomy" id="307492"/>
    <lineage>
        <taxon>Eukaryota</taxon>
        <taxon>Metazoa</taxon>
        <taxon>Ecdysozoa</taxon>
        <taxon>Arthropoda</taxon>
        <taxon>Hexapoda</taxon>
        <taxon>Insecta</taxon>
        <taxon>Pterygota</taxon>
        <taxon>Neoptera</taxon>
        <taxon>Paraneoptera</taxon>
        <taxon>Hemiptera</taxon>
        <taxon>Sternorrhyncha</taxon>
        <taxon>Aphidomorpha</taxon>
        <taxon>Aphidoidea</taxon>
        <taxon>Aphididae</taxon>
        <taxon>Aphidini</taxon>
        <taxon>Aphis</taxon>
        <taxon>Aphis</taxon>
    </lineage>
</organism>
<gene>
    <name evidence="2" type="ORF">FWK35_00021403</name>
</gene>
<name>A0A6G0Y3T0_APHCR</name>
<evidence type="ECO:0008006" key="4">
    <source>
        <dbReference type="Google" id="ProtNLM"/>
    </source>
</evidence>
<keyword evidence="1" id="KW-0812">Transmembrane</keyword>
<feature type="non-terminal residue" evidence="2">
    <location>
        <position position="207"/>
    </location>
</feature>
<dbReference type="EMBL" id="VUJU01006423">
    <property type="protein sequence ID" value="KAF0748572.1"/>
    <property type="molecule type" value="Genomic_DNA"/>
</dbReference>
<evidence type="ECO:0000313" key="2">
    <source>
        <dbReference type="EMBL" id="KAF0748572.1"/>
    </source>
</evidence>
<sequence>IEENILYFTILFHLWLNISLCVYPIHHEGIHLSISAFRTSPTESILCYAGELPLQLIRDKNTLLHCIKRKTTPNLIGHIALFKNQNSNTNRDVTKKLKTIQVIYSNSCRKNYLSKSITMAMELSTDLLTLSKHEINHKLIISYFYEIIQFHFPNHTQIYTDASKSEHGVGFSVIHNRTSIQHKLPAITNIFTAENYAILEAIKLANS</sequence>
<keyword evidence="3" id="KW-1185">Reference proteome</keyword>
<dbReference type="OrthoDB" id="6497161at2759"/>
<keyword evidence="1" id="KW-1133">Transmembrane helix</keyword>
<feature type="non-terminal residue" evidence="2">
    <location>
        <position position="1"/>
    </location>
</feature>
<protein>
    <recommendedName>
        <fullName evidence="4">RNase H domain-containing protein</fullName>
    </recommendedName>
</protein>
<evidence type="ECO:0000313" key="3">
    <source>
        <dbReference type="Proteomes" id="UP000478052"/>
    </source>
</evidence>
<comment type="caution">
    <text evidence="2">The sequence shown here is derived from an EMBL/GenBank/DDBJ whole genome shotgun (WGS) entry which is preliminary data.</text>
</comment>
<evidence type="ECO:0000256" key="1">
    <source>
        <dbReference type="SAM" id="Phobius"/>
    </source>
</evidence>
<proteinExistence type="predicted"/>
<dbReference type="Proteomes" id="UP000478052">
    <property type="component" value="Unassembled WGS sequence"/>
</dbReference>
<feature type="transmembrane region" description="Helical" evidence="1">
    <location>
        <begin position="6"/>
        <end position="25"/>
    </location>
</feature>